<name>A0AAD5Q596_PYTIN</name>
<organism evidence="2 3">
    <name type="scientific">Pythium insidiosum</name>
    <name type="common">Pythiosis disease agent</name>
    <dbReference type="NCBI Taxonomy" id="114742"/>
    <lineage>
        <taxon>Eukaryota</taxon>
        <taxon>Sar</taxon>
        <taxon>Stramenopiles</taxon>
        <taxon>Oomycota</taxon>
        <taxon>Peronosporomycetes</taxon>
        <taxon>Pythiales</taxon>
        <taxon>Pythiaceae</taxon>
        <taxon>Pythium</taxon>
    </lineage>
</organism>
<proteinExistence type="predicted"/>
<feature type="compositionally biased region" description="Acidic residues" evidence="1">
    <location>
        <begin position="106"/>
        <end position="116"/>
    </location>
</feature>
<evidence type="ECO:0000313" key="3">
    <source>
        <dbReference type="Proteomes" id="UP001209570"/>
    </source>
</evidence>
<feature type="compositionally biased region" description="Basic and acidic residues" evidence="1">
    <location>
        <begin position="52"/>
        <end position="74"/>
    </location>
</feature>
<reference evidence="2" key="1">
    <citation type="submission" date="2021-12" db="EMBL/GenBank/DDBJ databases">
        <title>Prjna785345.</title>
        <authorList>
            <person name="Rujirawat T."/>
            <person name="Krajaejun T."/>
        </authorList>
    </citation>
    <scope>NUCLEOTIDE SEQUENCE</scope>
    <source>
        <strain evidence="2">Pi057C3</strain>
    </source>
</reference>
<evidence type="ECO:0000256" key="1">
    <source>
        <dbReference type="SAM" id="MobiDB-lite"/>
    </source>
</evidence>
<dbReference type="AlphaFoldDB" id="A0AAD5Q596"/>
<dbReference type="Proteomes" id="UP001209570">
    <property type="component" value="Unassembled WGS sequence"/>
</dbReference>
<evidence type="ECO:0000313" key="2">
    <source>
        <dbReference type="EMBL" id="KAJ0398649.1"/>
    </source>
</evidence>
<gene>
    <name evidence="2" type="ORF">P43SY_009944</name>
</gene>
<evidence type="ECO:0008006" key="4">
    <source>
        <dbReference type="Google" id="ProtNLM"/>
    </source>
</evidence>
<feature type="region of interest" description="Disordered" evidence="1">
    <location>
        <begin position="24"/>
        <end position="152"/>
    </location>
</feature>
<accession>A0AAD5Q596</accession>
<dbReference type="CDD" id="cd14686">
    <property type="entry name" value="bZIP"/>
    <property type="match status" value="1"/>
</dbReference>
<protein>
    <recommendedName>
        <fullName evidence="4">BZIP domain-containing protein</fullName>
    </recommendedName>
</protein>
<sequence length="505" mass="56735">MLPALHEQRLRVAHDADHHMAPLFRGDLYHHPPAPAPGRQSPVDKVPPMRLRPYETADQWRARERQRHQQHEQQHVVIPESPDDGGGRQRWPARPPLDPRAFRPESEDDDEEDESGSYDGADLSRRAGPVRASSSKKRSRRMSNSERGKLYRSRRKEYVDSLEQTVAALKREIEQLRVSSTPQCPPAGPPRPALSSLVVPRDRTPAALARVVCEYFTLFEFGVPVAAGDAPVSSDALARSTRQVEFLHSQVRPDMRFGDKYGIPMLLEQWERYSLYHAALQFTLASLAIDATPPRAKGAEGAGTRALVAAHATLRVRFTRRTIEQVFPHVLWNESLVQKLIGREIEYPVSNRFYFDDDGKITQYETEVDFVGAFIRALGNEHEASQLVGHALIKAQHMIGPIEDDDAVHSGRIPVAHPGTGSEQVRVPVATDRLKPPMAVSSACFGSASPVEPAVERERFTYHEDAVPTHRASCGRYPRYDSMPQRGREYEARSSNSYIGCESFV</sequence>
<dbReference type="EMBL" id="JAKCXM010000208">
    <property type="protein sequence ID" value="KAJ0398649.1"/>
    <property type="molecule type" value="Genomic_DNA"/>
</dbReference>
<dbReference type="Gene3D" id="1.20.5.170">
    <property type="match status" value="1"/>
</dbReference>
<comment type="caution">
    <text evidence="2">The sequence shown here is derived from an EMBL/GenBank/DDBJ whole genome shotgun (WGS) entry which is preliminary data.</text>
</comment>
<keyword evidence="3" id="KW-1185">Reference proteome</keyword>